<evidence type="ECO:0000313" key="2">
    <source>
        <dbReference type="Proteomes" id="UP000295468"/>
    </source>
</evidence>
<reference evidence="1 2" key="1">
    <citation type="submission" date="2019-03" db="EMBL/GenBank/DDBJ databases">
        <title>Genomic Encyclopedia of Archaeal and Bacterial Type Strains, Phase II (KMG-II): from individual species to whole genera.</title>
        <authorList>
            <person name="Goeker M."/>
        </authorList>
    </citation>
    <scope>NUCLEOTIDE SEQUENCE [LARGE SCALE GENOMIC DNA]</scope>
    <source>
        <strain evidence="1 2">DSM 18435</strain>
    </source>
</reference>
<protein>
    <submittedName>
        <fullName evidence="1">Uncharacterized protein</fullName>
    </submittedName>
</protein>
<keyword evidence="2" id="KW-1185">Reference proteome</keyword>
<organism evidence="1 2">
    <name type="scientific">Zeaxanthinibacter enoshimensis</name>
    <dbReference type="NCBI Taxonomy" id="392009"/>
    <lineage>
        <taxon>Bacteria</taxon>
        <taxon>Pseudomonadati</taxon>
        <taxon>Bacteroidota</taxon>
        <taxon>Flavobacteriia</taxon>
        <taxon>Flavobacteriales</taxon>
        <taxon>Flavobacteriaceae</taxon>
        <taxon>Zeaxanthinibacter</taxon>
    </lineage>
</organism>
<evidence type="ECO:0000313" key="1">
    <source>
        <dbReference type="EMBL" id="TDQ30897.1"/>
    </source>
</evidence>
<dbReference type="AlphaFoldDB" id="A0A4R6TJV4"/>
<dbReference type="Proteomes" id="UP000295468">
    <property type="component" value="Unassembled WGS sequence"/>
</dbReference>
<dbReference type="RefSeq" id="WP_133643769.1">
    <property type="nucleotide sequence ID" value="NZ_SNYI01000002.1"/>
</dbReference>
<accession>A0A4R6TJV4</accession>
<sequence>MKRKVIAIQEWLDPDSLHQETRSWISVIEFIGDEQRFLNELVKDFTIELTQSSNFESSKRTVSELLSLESELVVMKEKVQLHGNQLKIMTDKVDQLEMESAYLKTHKKLSSQYTAYMQKYREFKTGFFKMITDQLKQRKTKKLTP</sequence>
<name>A0A4R6TJV4_9FLAO</name>
<gene>
    <name evidence="1" type="ORF">CLV82_1594</name>
</gene>
<dbReference type="EMBL" id="SNYI01000002">
    <property type="protein sequence ID" value="TDQ30897.1"/>
    <property type="molecule type" value="Genomic_DNA"/>
</dbReference>
<dbReference type="OrthoDB" id="1139121at2"/>
<comment type="caution">
    <text evidence="1">The sequence shown here is derived from an EMBL/GenBank/DDBJ whole genome shotgun (WGS) entry which is preliminary data.</text>
</comment>
<proteinExistence type="predicted"/>